<feature type="chain" id="PRO_5008771612" evidence="2">
    <location>
        <begin position="26"/>
        <end position="390"/>
    </location>
</feature>
<name>L1JQ52_GUITC</name>
<evidence type="ECO:0000313" key="4">
    <source>
        <dbReference type="EnsemblProtists" id="EKX50597"/>
    </source>
</evidence>
<dbReference type="EMBL" id="JH992978">
    <property type="protein sequence ID" value="EKX50597.1"/>
    <property type="molecule type" value="Genomic_DNA"/>
</dbReference>
<feature type="signal peptide" evidence="2">
    <location>
        <begin position="1"/>
        <end position="25"/>
    </location>
</feature>
<reference evidence="4" key="3">
    <citation type="submission" date="2015-06" db="UniProtKB">
        <authorList>
            <consortium name="EnsemblProtists"/>
        </authorList>
    </citation>
    <scope>IDENTIFICATION</scope>
</reference>
<proteinExistence type="predicted"/>
<evidence type="ECO:0000256" key="2">
    <source>
        <dbReference type="SAM" id="SignalP"/>
    </source>
</evidence>
<feature type="compositionally biased region" description="Low complexity" evidence="1">
    <location>
        <begin position="176"/>
        <end position="188"/>
    </location>
</feature>
<sequence length="390" mass="41765">MAQIEAWNLRDAWLLLLLQVQKVTHLPPQLTLVAEGTERVLAVRSHGHSWEGDGKADEKSADACNVLEEEICDEMTGGGAKSMDLQDAGARQAQGLLLDGRLAYPREDTFYCEAMIQWNIACLSQLRAFAAGARASKSVLSTLQEGIDALSKTFSSLPIQSATQDILTQVKKRRTSPSSSQASQQPNPEDANVEELGTTQLSRLKEIVQAGLLLHALGDLNGKLGFAGNGDISQGRGHYSVKGSGAQFNHLYGYSLLLIDEVLTSSSFGPQGKLAADLICDPSNSARQLLLYGEPSFAAGLWQSLANNDGGGGAGSCPSSGSSSDDYQTAAFNCYVIRRVHMHAEPSRNATLLSVLNAMLRVARELAGECFPVTFSLPSPFAPLIISELR</sequence>
<feature type="region of interest" description="Disordered" evidence="1">
    <location>
        <begin position="168"/>
        <end position="191"/>
    </location>
</feature>
<evidence type="ECO:0000256" key="1">
    <source>
        <dbReference type="SAM" id="MobiDB-lite"/>
    </source>
</evidence>
<accession>L1JQ52</accession>
<keyword evidence="5" id="KW-1185">Reference proteome</keyword>
<dbReference type="HOGENOM" id="CLU_708728_0_0_1"/>
<keyword evidence="2" id="KW-0732">Signal</keyword>
<reference evidence="3 5" key="1">
    <citation type="journal article" date="2012" name="Nature">
        <title>Algal genomes reveal evolutionary mosaicism and the fate of nucleomorphs.</title>
        <authorList>
            <consortium name="DOE Joint Genome Institute"/>
            <person name="Curtis B.A."/>
            <person name="Tanifuji G."/>
            <person name="Burki F."/>
            <person name="Gruber A."/>
            <person name="Irimia M."/>
            <person name="Maruyama S."/>
            <person name="Arias M.C."/>
            <person name="Ball S.G."/>
            <person name="Gile G.H."/>
            <person name="Hirakawa Y."/>
            <person name="Hopkins J.F."/>
            <person name="Kuo A."/>
            <person name="Rensing S.A."/>
            <person name="Schmutz J."/>
            <person name="Symeonidi A."/>
            <person name="Elias M."/>
            <person name="Eveleigh R.J."/>
            <person name="Herman E.K."/>
            <person name="Klute M.J."/>
            <person name="Nakayama T."/>
            <person name="Obornik M."/>
            <person name="Reyes-Prieto A."/>
            <person name="Armbrust E.V."/>
            <person name="Aves S.J."/>
            <person name="Beiko R.G."/>
            <person name="Coutinho P."/>
            <person name="Dacks J.B."/>
            <person name="Durnford D.G."/>
            <person name="Fast N.M."/>
            <person name="Green B.R."/>
            <person name="Grisdale C.J."/>
            <person name="Hempel F."/>
            <person name="Henrissat B."/>
            <person name="Hoppner M.P."/>
            <person name="Ishida K."/>
            <person name="Kim E."/>
            <person name="Koreny L."/>
            <person name="Kroth P.G."/>
            <person name="Liu Y."/>
            <person name="Malik S.B."/>
            <person name="Maier U.G."/>
            <person name="McRose D."/>
            <person name="Mock T."/>
            <person name="Neilson J.A."/>
            <person name="Onodera N.T."/>
            <person name="Poole A.M."/>
            <person name="Pritham E.J."/>
            <person name="Richards T.A."/>
            <person name="Rocap G."/>
            <person name="Roy S.W."/>
            <person name="Sarai C."/>
            <person name="Schaack S."/>
            <person name="Shirato S."/>
            <person name="Slamovits C.H."/>
            <person name="Spencer D.F."/>
            <person name="Suzuki S."/>
            <person name="Worden A.Z."/>
            <person name="Zauner S."/>
            <person name="Barry K."/>
            <person name="Bell C."/>
            <person name="Bharti A.K."/>
            <person name="Crow J.A."/>
            <person name="Grimwood J."/>
            <person name="Kramer R."/>
            <person name="Lindquist E."/>
            <person name="Lucas S."/>
            <person name="Salamov A."/>
            <person name="McFadden G.I."/>
            <person name="Lane C.E."/>
            <person name="Keeling P.J."/>
            <person name="Gray M.W."/>
            <person name="Grigoriev I.V."/>
            <person name="Archibald J.M."/>
        </authorList>
    </citation>
    <scope>NUCLEOTIDE SEQUENCE</scope>
    <source>
        <strain evidence="3 5">CCMP2712</strain>
    </source>
</reference>
<dbReference type="AlphaFoldDB" id="L1JQ52"/>
<dbReference type="Proteomes" id="UP000011087">
    <property type="component" value="Unassembled WGS sequence"/>
</dbReference>
<protein>
    <submittedName>
        <fullName evidence="3 4">Uncharacterized protein</fullName>
    </submittedName>
</protein>
<evidence type="ECO:0000313" key="3">
    <source>
        <dbReference type="EMBL" id="EKX50597.1"/>
    </source>
</evidence>
<dbReference type="RefSeq" id="XP_005837577.1">
    <property type="nucleotide sequence ID" value="XM_005837520.1"/>
</dbReference>
<reference evidence="5" key="2">
    <citation type="submission" date="2012-11" db="EMBL/GenBank/DDBJ databases">
        <authorList>
            <person name="Kuo A."/>
            <person name="Curtis B.A."/>
            <person name="Tanifuji G."/>
            <person name="Burki F."/>
            <person name="Gruber A."/>
            <person name="Irimia M."/>
            <person name="Maruyama S."/>
            <person name="Arias M.C."/>
            <person name="Ball S.G."/>
            <person name="Gile G.H."/>
            <person name="Hirakawa Y."/>
            <person name="Hopkins J.F."/>
            <person name="Rensing S.A."/>
            <person name="Schmutz J."/>
            <person name="Symeonidi A."/>
            <person name="Elias M."/>
            <person name="Eveleigh R.J."/>
            <person name="Herman E.K."/>
            <person name="Klute M.J."/>
            <person name="Nakayama T."/>
            <person name="Obornik M."/>
            <person name="Reyes-Prieto A."/>
            <person name="Armbrust E.V."/>
            <person name="Aves S.J."/>
            <person name="Beiko R.G."/>
            <person name="Coutinho P."/>
            <person name="Dacks J.B."/>
            <person name="Durnford D.G."/>
            <person name="Fast N.M."/>
            <person name="Green B.R."/>
            <person name="Grisdale C."/>
            <person name="Hempe F."/>
            <person name="Henrissat B."/>
            <person name="Hoppner M.P."/>
            <person name="Ishida K.-I."/>
            <person name="Kim E."/>
            <person name="Koreny L."/>
            <person name="Kroth P.G."/>
            <person name="Liu Y."/>
            <person name="Malik S.-B."/>
            <person name="Maier U.G."/>
            <person name="McRose D."/>
            <person name="Mock T."/>
            <person name="Neilson J.A."/>
            <person name="Onodera N.T."/>
            <person name="Poole A.M."/>
            <person name="Pritham E.J."/>
            <person name="Richards T.A."/>
            <person name="Rocap G."/>
            <person name="Roy S.W."/>
            <person name="Sarai C."/>
            <person name="Schaack S."/>
            <person name="Shirato S."/>
            <person name="Slamovits C.H."/>
            <person name="Spencer D.F."/>
            <person name="Suzuki S."/>
            <person name="Worden A.Z."/>
            <person name="Zauner S."/>
            <person name="Barry K."/>
            <person name="Bell C."/>
            <person name="Bharti A.K."/>
            <person name="Crow J.A."/>
            <person name="Grimwood J."/>
            <person name="Kramer R."/>
            <person name="Lindquist E."/>
            <person name="Lucas S."/>
            <person name="Salamov A."/>
            <person name="McFadden G.I."/>
            <person name="Lane C.E."/>
            <person name="Keeling P.J."/>
            <person name="Gray M.W."/>
            <person name="Grigoriev I.V."/>
            <person name="Archibald J.M."/>
        </authorList>
    </citation>
    <scope>NUCLEOTIDE SEQUENCE</scope>
    <source>
        <strain evidence="5">CCMP2712</strain>
    </source>
</reference>
<dbReference type="PaxDb" id="55529-EKX50597"/>
<dbReference type="EnsemblProtists" id="EKX50597">
    <property type="protein sequence ID" value="EKX50597"/>
    <property type="gene ID" value="GUITHDRAFT_135226"/>
</dbReference>
<dbReference type="KEGG" id="gtt:GUITHDRAFT_135226"/>
<dbReference type="GeneID" id="17307248"/>
<organism evidence="3">
    <name type="scientific">Guillardia theta (strain CCMP2712)</name>
    <name type="common">Cryptophyte</name>
    <dbReference type="NCBI Taxonomy" id="905079"/>
    <lineage>
        <taxon>Eukaryota</taxon>
        <taxon>Cryptophyceae</taxon>
        <taxon>Pyrenomonadales</taxon>
        <taxon>Geminigeraceae</taxon>
        <taxon>Guillardia</taxon>
    </lineage>
</organism>
<evidence type="ECO:0000313" key="5">
    <source>
        <dbReference type="Proteomes" id="UP000011087"/>
    </source>
</evidence>
<gene>
    <name evidence="3" type="ORF">GUITHDRAFT_135226</name>
</gene>